<evidence type="ECO:0000256" key="1">
    <source>
        <dbReference type="ARBA" id="ARBA00022679"/>
    </source>
</evidence>
<feature type="non-terminal residue" evidence="4">
    <location>
        <position position="1"/>
    </location>
</feature>
<dbReference type="Proteomes" id="UP000178017">
    <property type="component" value="Unassembled WGS sequence"/>
</dbReference>
<accession>A0A1F5MKH1</accession>
<dbReference type="InterPro" id="IPR001296">
    <property type="entry name" value="Glyco_trans_1"/>
</dbReference>
<dbReference type="PANTHER" id="PTHR46401">
    <property type="entry name" value="GLYCOSYLTRANSFERASE WBBK-RELATED"/>
    <property type="match status" value="1"/>
</dbReference>
<evidence type="ECO:0000259" key="2">
    <source>
        <dbReference type="Pfam" id="PF00534"/>
    </source>
</evidence>
<dbReference type="Pfam" id="PF13439">
    <property type="entry name" value="Glyco_transf_4"/>
    <property type="match status" value="1"/>
</dbReference>
<evidence type="ECO:0000313" key="4">
    <source>
        <dbReference type="EMBL" id="OGE65871.1"/>
    </source>
</evidence>
<feature type="domain" description="Glycosyl transferase family 1" evidence="2">
    <location>
        <begin position="147"/>
        <end position="299"/>
    </location>
</feature>
<dbReference type="PANTHER" id="PTHR46401:SF2">
    <property type="entry name" value="GLYCOSYLTRANSFERASE WBBK-RELATED"/>
    <property type="match status" value="1"/>
</dbReference>
<dbReference type="FunFam" id="3.40.50.2000:FF:000119">
    <property type="entry name" value="Glycosyl transferase group 1"/>
    <property type="match status" value="1"/>
</dbReference>
<evidence type="ECO:0000313" key="5">
    <source>
        <dbReference type="Proteomes" id="UP000178017"/>
    </source>
</evidence>
<dbReference type="GO" id="GO:0009103">
    <property type="term" value="P:lipopolysaccharide biosynthetic process"/>
    <property type="evidence" value="ECO:0007669"/>
    <property type="project" value="TreeGrafter"/>
</dbReference>
<sequence length="323" mass="36269">FEIEKGWPGNFKFKVLNFKLLWTQVGLALSTFTDPLDVLFVPSHTLPLIRKPGLKTVLTVHDLGAKYLPQYHQLKQRLYLSFITSQQLSSATKLIAVSQATKDDLHKQIGIPTAKISVIYEGINQDLKPIKNDILRDILRQYDLSANNYFLFIGTIQPRKNLERLIRAYGKLFTPQAPKLVLAGSKGWLSDEIYKLPAQLKIASAVKFLGYVPDQHLPALYSGATAFVFPSLFEGFGLPVLEAMACRCPVITSNLSSLPEVAGRGAILVDPYSVDDISQAMSKVMNPEFRMKLQEKGFKQVKRFSWEKTARETLQILTQVGRG</sequence>
<reference evidence="4 5" key="1">
    <citation type="journal article" date="2016" name="Nat. Commun.">
        <title>Thousands of microbial genomes shed light on interconnected biogeochemical processes in an aquifer system.</title>
        <authorList>
            <person name="Anantharaman K."/>
            <person name="Brown C.T."/>
            <person name="Hug L.A."/>
            <person name="Sharon I."/>
            <person name="Castelle C.J."/>
            <person name="Probst A.J."/>
            <person name="Thomas B.C."/>
            <person name="Singh A."/>
            <person name="Wilkins M.J."/>
            <person name="Karaoz U."/>
            <person name="Brodie E.L."/>
            <person name="Williams K.H."/>
            <person name="Hubbard S.S."/>
            <person name="Banfield J.F."/>
        </authorList>
    </citation>
    <scope>NUCLEOTIDE SEQUENCE [LARGE SCALE GENOMIC DNA]</scope>
</reference>
<proteinExistence type="predicted"/>
<protein>
    <recommendedName>
        <fullName evidence="6">Glycosyl transferase family 1</fullName>
    </recommendedName>
</protein>
<dbReference type="SUPFAM" id="SSF53756">
    <property type="entry name" value="UDP-Glycosyltransferase/glycogen phosphorylase"/>
    <property type="match status" value="1"/>
</dbReference>
<keyword evidence="1" id="KW-0808">Transferase</keyword>
<dbReference type="GO" id="GO:0016757">
    <property type="term" value="F:glycosyltransferase activity"/>
    <property type="evidence" value="ECO:0007669"/>
    <property type="project" value="InterPro"/>
</dbReference>
<dbReference type="Pfam" id="PF00534">
    <property type="entry name" value="Glycos_transf_1"/>
    <property type="match status" value="1"/>
</dbReference>
<organism evidence="4 5">
    <name type="scientific">Candidatus Daviesbacteria bacterium RIFCSPLOWO2_01_FULL_40_24</name>
    <dbReference type="NCBI Taxonomy" id="1797787"/>
    <lineage>
        <taxon>Bacteria</taxon>
        <taxon>Candidatus Daviesiibacteriota</taxon>
    </lineage>
</organism>
<evidence type="ECO:0000259" key="3">
    <source>
        <dbReference type="Pfam" id="PF13439"/>
    </source>
</evidence>
<feature type="domain" description="Glycosyltransferase subfamily 4-like N-terminal" evidence="3">
    <location>
        <begin position="48"/>
        <end position="126"/>
    </location>
</feature>
<dbReference type="AlphaFoldDB" id="A0A1F5MKH1"/>
<dbReference type="InterPro" id="IPR028098">
    <property type="entry name" value="Glyco_trans_4-like_N"/>
</dbReference>
<name>A0A1F5MKH1_9BACT</name>
<gene>
    <name evidence="4" type="ORF">A3B49_02875</name>
</gene>
<comment type="caution">
    <text evidence="4">The sequence shown here is derived from an EMBL/GenBank/DDBJ whole genome shotgun (WGS) entry which is preliminary data.</text>
</comment>
<dbReference type="CDD" id="cd03809">
    <property type="entry name" value="GT4_MtfB-like"/>
    <property type="match status" value="1"/>
</dbReference>
<dbReference type="Gene3D" id="3.40.50.2000">
    <property type="entry name" value="Glycogen Phosphorylase B"/>
    <property type="match status" value="2"/>
</dbReference>
<dbReference type="EMBL" id="MFDO01000003">
    <property type="protein sequence ID" value="OGE65871.1"/>
    <property type="molecule type" value="Genomic_DNA"/>
</dbReference>
<evidence type="ECO:0008006" key="6">
    <source>
        <dbReference type="Google" id="ProtNLM"/>
    </source>
</evidence>